<keyword evidence="4" id="KW-0456">Lyase</keyword>
<evidence type="ECO:0000256" key="1">
    <source>
        <dbReference type="ARBA" id="ARBA00001933"/>
    </source>
</evidence>
<evidence type="ECO:0000259" key="9">
    <source>
        <dbReference type="Pfam" id="PF02784"/>
    </source>
</evidence>
<dbReference type="AlphaFoldDB" id="A0A8J3EFC3"/>
<dbReference type="Pfam" id="PF02784">
    <property type="entry name" value="Orn_Arg_deC_N"/>
    <property type="match status" value="1"/>
</dbReference>
<sequence>MGKEMGKEQALLPSPETYLARERPDDPVFFFCPMRLGQVAARFLDGFPGLVTYAVKANPSPEMIEGLVALGLRSFDVASPAEMALVRAHCPDAVLHYHNPVRSGAEVAEGLTQGCTSWSVDRLSELEKLSGLPEGTEIAVRLKLPVPGAAYDFGAKFGAEPAGAVALLKRVVEMGLTPSLTFHPGTQCRSGAAWERYIEASAEVARQAGVRLHRLNVGGGFPSDRGEGRADLEAIFAAIAHAVEAHFDEAPQLVCEPGRALSAEAFMLALRVKAVERDAVFLNDGIYGGMAEWRDMGSMQRLRVVTTVGLPRGGEMAPRIVFGPTCDSIDRLPDPLPLPVTLAEGDYLVFEGMGAYSRSLVTGFNGYGAKRVVQMTAAG</sequence>
<dbReference type="EMBL" id="BMJV01000001">
    <property type="protein sequence ID" value="GGG64402.1"/>
    <property type="molecule type" value="Genomic_DNA"/>
</dbReference>
<dbReference type="RefSeq" id="WP_373285603.1">
    <property type="nucleotide sequence ID" value="NZ_BMJV01000001.1"/>
</dbReference>
<dbReference type="InterPro" id="IPR022653">
    <property type="entry name" value="De-COase2_pyr-phos_BS"/>
</dbReference>
<evidence type="ECO:0000256" key="2">
    <source>
        <dbReference type="ARBA" id="ARBA00008872"/>
    </source>
</evidence>
<evidence type="ECO:0000256" key="3">
    <source>
        <dbReference type="ARBA" id="ARBA00022898"/>
    </source>
</evidence>
<name>A0A8J3EFC3_9RHOB</name>
<evidence type="ECO:0000313" key="10">
    <source>
        <dbReference type="EMBL" id="GGG64402.1"/>
    </source>
</evidence>
<dbReference type="Gene3D" id="3.20.20.10">
    <property type="entry name" value="Alanine racemase"/>
    <property type="match status" value="1"/>
</dbReference>
<dbReference type="PROSITE" id="PS00878">
    <property type="entry name" value="ODR_DC_2_1"/>
    <property type="match status" value="1"/>
</dbReference>
<comment type="pathway">
    <text evidence="5">Amine and polyamine biosynthesis; putrescine biosynthesis via L-ornithine pathway; putrescine from L-ornithine: step 1/1.</text>
</comment>
<comment type="cofactor">
    <cofactor evidence="1 8">
        <name>pyridoxal 5'-phosphate</name>
        <dbReference type="ChEBI" id="CHEBI:597326"/>
    </cofactor>
</comment>
<dbReference type="InterPro" id="IPR002433">
    <property type="entry name" value="Orn_de-COase"/>
</dbReference>
<feature type="modified residue" description="N6-(pyridoxal phosphate)lysine" evidence="8">
    <location>
        <position position="56"/>
    </location>
</feature>
<dbReference type="SUPFAM" id="SSF50621">
    <property type="entry name" value="Alanine racemase C-terminal domain-like"/>
    <property type="match status" value="1"/>
</dbReference>
<reference evidence="10" key="2">
    <citation type="submission" date="2020-09" db="EMBL/GenBank/DDBJ databases">
        <authorList>
            <person name="Sun Q."/>
            <person name="Zhou Y."/>
        </authorList>
    </citation>
    <scope>NUCLEOTIDE SEQUENCE</scope>
    <source>
        <strain evidence="10">CGMCC 1.15762</strain>
    </source>
</reference>
<reference evidence="10" key="1">
    <citation type="journal article" date="2014" name="Int. J. Syst. Evol. Microbiol.">
        <title>Complete genome sequence of Corynebacterium casei LMG S-19264T (=DSM 44701T), isolated from a smear-ripened cheese.</title>
        <authorList>
            <consortium name="US DOE Joint Genome Institute (JGI-PGF)"/>
            <person name="Walter F."/>
            <person name="Albersmeier A."/>
            <person name="Kalinowski J."/>
            <person name="Ruckert C."/>
        </authorList>
    </citation>
    <scope>NUCLEOTIDE SEQUENCE</scope>
    <source>
        <strain evidence="10">CGMCC 1.15762</strain>
    </source>
</reference>
<protein>
    <recommendedName>
        <fullName evidence="6">ornithine decarboxylase</fullName>
        <ecNumber evidence="6">4.1.1.17</ecNumber>
    </recommendedName>
</protein>
<dbReference type="GO" id="GO:0004586">
    <property type="term" value="F:ornithine decarboxylase activity"/>
    <property type="evidence" value="ECO:0007669"/>
    <property type="project" value="UniProtKB-EC"/>
</dbReference>
<dbReference type="PANTHER" id="PTHR11482:SF6">
    <property type="entry name" value="ORNITHINE DECARBOXYLASE 1-RELATED"/>
    <property type="match status" value="1"/>
</dbReference>
<dbReference type="InterPro" id="IPR000183">
    <property type="entry name" value="Orn/DAP/Arg_de-COase"/>
</dbReference>
<dbReference type="CDD" id="cd00622">
    <property type="entry name" value="PLPDE_III_ODC"/>
    <property type="match status" value="1"/>
</dbReference>
<comment type="caution">
    <text evidence="10">The sequence shown here is derived from an EMBL/GenBank/DDBJ whole genome shotgun (WGS) entry which is preliminary data.</text>
</comment>
<dbReference type="GO" id="GO:0033387">
    <property type="term" value="P:putrescine biosynthetic process from arginine, via ornithine"/>
    <property type="evidence" value="ECO:0007669"/>
    <property type="project" value="TreeGrafter"/>
</dbReference>
<organism evidence="10 11">
    <name type="scientific">Salipiger pallidus</name>
    <dbReference type="NCBI Taxonomy" id="1775170"/>
    <lineage>
        <taxon>Bacteria</taxon>
        <taxon>Pseudomonadati</taxon>
        <taxon>Pseudomonadota</taxon>
        <taxon>Alphaproteobacteria</taxon>
        <taxon>Rhodobacterales</taxon>
        <taxon>Roseobacteraceae</taxon>
        <taxon>Salipiger</taxon>
    </lineage>
</organism>
<dbReference type="InterPro" id="IPR022644">
    <property type="entry name" value="De-COase2_N"/>
</dbReference>
<dbReference type="PRINTS" id="PR01182">
    <property type="entry name" value="ORNDCRBXLASE"/>
</dbReference>
<evidence type="ECO:0000256" key="4">
    <source>
        <dbReference type="ARBA" id="ARBA00023239"/>
    </source>
</evidence>
<dbReference type="InterPro" id="IPR009006">
    <property type="entry name" value="Ala_racemase/Decarboxylase_C"/>
</dbReference>
<dbReference type="Gene3D" id="2.40.37.10">
    <property type="entry name" value="Lyase, Ornithine Decarboxylase, Chain A, domain 1"/>
    <property type="match status" value="1"/>
</dbReference>
<feature type="domain" description="Orn/DAP/Arg decarboxylase 2 N-terminal" evidence="9">
    <location>
        <begin position="48"/>
        <end position="263"/>
    </location>
</feature>
<dbReference type="InterPro" id="IPR022657">
    <property type="entry name" value="De-COase2_CS"/>
</dbReference>
<accession>A0A8J3EFC3</accession>
<gene>
    <name evidence="10" type="ORF">GCM10011415_08740</name>
</gene>
<feature type="active site" description="Proton donor" evidence="8">
    <location>
        <position position="326"/>
    </location>
</feature>
<evidence type="ECO:0000313" key="11">
    <source>
        <dbReference type="Proteomes" id="UP000617145"/>
    </source>
</evidence>
<keyword evidence="11" id="KW-1185">Reference proteome</keyword>
<dbReference type="InterPro" id="IPR029066">
    <property type="entry name" value="PLP-binding_barrel"/>
</dbReference>
<dbReference type="EC" id="4.1.1.17" evidence="6"/>
<keyword evidence="3 8" id="KW-0663">Pyridoxal phosphate</keyword>
<dbReference type="PROSITE" id="PS00879">
    <property type="entry name" value="ODR_DC_2_2"/>
    <property type="match status" value="1"/>
</dbReference>
<comment type="similarity">
    <text evidence="2">Belongs to the Orn/Lys/Arg decarboxylase class-II family.</text>
</comment>
<evidence type="ECO:0000256" key="7">
    <source>
        <dbReference type="ARBA" id="ARBA00049127"/>
    </source>
</evidence>
<dbReference type="PRINTS" id="PR01179">
    <property type="entry name" value="ODADCRBXLASE"/>
</dbReference>
<proteinExistence type="inferred from homology"/>
<comment type="catalytic activity">
    <reaction evidence="7">
        <text>L-ornithine + H(+) = putrescine + CO2</text>
        <dbReference type="Rhea" id="RHEA:22964"/>
        <dbReference type="ChEBI" id="CHEBI:15378"/>
        <dbReference type="ChEBI" id="CHEBI:16526"/>
        <dbReference type="ChEBI" id="CHEBI:46911"/>
        <dbReference type="ChEBI" id="CHEBI:326268"/>
        <dbReference type="EC" id="4.1.1.17"/>
    </reaction>
</comment>
<evidence type="ECO:0000256" key="5">
    <source>
        <dbReference type="ARBA" id="ARBA00034115"/>
    </source>
</evidence>
<dbReference type="PANTHER" id="PTHR11482">
    <property type="entry name" value="ARGININE/DIAMINOPIMELATE/ORNITHINE DECARBOXYLASE"/>
    <property type="match status" value="1"/>
</dbReference>
<dbReference type="SUPFAM" id="SSF51419">
    <property type="entry name" value="PLP-binding barrel"/>
    <property type="match status" value="1"/>
</dbReference>
<dbReference type="GO" id="GO:0005737">
    <property type="term" value="C:cytoplasm"/>
    <property type="evidence" value="ECO:0007669"/>
    <property type="project" value="TreeGrafter"/>
</dbReference>
<dbReference type="Proteomes" id="UP000617145">
    <property type="component" value="Unassembled WGS sequence"/>
</dbReference>
<evidence type="ECO:0000256" key="6">
    <source>
        <dbReference type="ARBA" id="ARBA00034138"/>
    </source>
</evidence>
<evidence type="ECO:0000256" key="8">
    <source>
        <dbReference type="PIRSR" id="PIRSR600183-50"/>
    </source>
</evidence>